<dbReference type="Gene3D" id="3.30.420.10">
    <property type="entry name" value="Ribonuclease H-like superfamily/Ribonuclease H"/>
    <property type="match status" value="1"/>
</dbReference>
<keyword evidence="8" id="KW-0808">Transferase</keyword>
<evidence type="ECO:0000256" key="1">
    <source>
        <dbReference type="ARBA" id="ARBA00022722"/>
    </source>
</evidence>
<evidence type="ECO:0000256" key="8">
    <source>
        <dbReference type="ARBA" id="ARBA00022932"/>
    </source>
</evidence>
<dbReference type="InterPro" id="IPR039537">
    <property type="entry name" value="Retrotran_Ty1/copia-like"/>
</dbReference>
<dbReference type="GO" id="GO:0046872">
    <property type="term" value="F:metal ion binding"/>
    <property type="evidence" value="ECO:0007669"/>
    <property type="project" value="UniProtKB-KW"/>
</dbReference>
<evidence type="ECO:0000256" key="6">
    <source>
        <dbReference type="ARBA" id="ARBA00022908"/>
    </source>
</evidence>
<keyword evidence="5" id="KW-0460">Magnesium</keyword>
<dbReference type="PROSITE" id="PS50994">
    <property type="entry name" value="INTEGRASE"/>
    <property type="match status" value="1"/>
</dbReference>
<dbReference type="InterPro" id="IPR012337">
    <property type="entry name" value="RNaseH-like_sf"/>
</dbReference>
<feature type="compositionally biased region" description="Polar residues" evidence="11">
    <location>
        <begin position="831"/>
        <end position="843"/>
    </location>
</feature>
<keyword evidence="7" id="KW-0695">RNA-directed DNA polymerase</keyword>
<accession>A0A699GP79</accession>
<keyword evidence="10" id="KW-0175">Coiled coil</keyword>
<sequence length="1368" mass="154931">MANLSKDIQCASLDTRPPMLVRTDFASWQQRIRLYSKGKENKMNILKSIDERPFQMGTFRETLFEGNEGALHLGPDDLGSILTYHLKRKKELHQVQGTKPQFKTTGLLFRMFRVDRLKVRGTMHGVEVQLVMGELRTKLGMEVQMKSICYLLHVDKTMLLKLNVDNVFQADDCDAFDSDVNEAPSAQTMFMENLSSTNPVYDKAGPSYDSDILSEVHDHDHYRDAVCEHHEVHEMHDDVQPNYVVDSHVDYTSDNNMILYDQYVKDNAVPVVQSSKQSNTIRELREKISQLTKKNSDADPIHDLKALDSQNKELHASQFPSRSQSNMDVHLDYLKHLKKSVATLRKIVEEARFEKPLDCLLASACRYTKHSQESVEYVIGTCPTNFNKGDKHIASTPVTRKKRITFMDQCETSTNNILTHVKQQTLNKTNEPVIPSTGVKGATATSGSKPRSNTNKDTTLPAKSDMNKVEVHPRNNKTSVKRKNHVDSSISCKRTVISSNSNSVCKACNKCLMYVSHDNCVVKSVKSVTKSLVHKVWQIKRVMQVWQETAKLFVTVGDHSRLRNFVKKFIGIVRFENDHFGAIMGYGDYVIGDSVIFRKLHSGSIHVMFKIRMDLKIFHQKSVLKTPQQNDVVKRRNRTLVEAARRMLIFSKALIFLWAEVVATACYTQNWSLIHTRHNKTPYELVHDKKHDLTFFCDFGAFCYPINNSEDLGKLQPTTDIIIFVGYAPSRKGYRIYNKRTRCIMETIHVQFDELSEPMAPMQLSTGPTPPFLTLGQISSGLIPNLVPAAPYVPSTNKDLEILFQPMFDEYLEPPRVKIPISPASAVPVPFNSTDTPSSTTIDQDAPSLSHSSSSSALQSLSLQEIIAAESTIMEDNPLAPVDNDLFVNVFASEPSSEASSSRDKKSMLVNQRVSLSGPSDTCLSFEEGSVWFKACFSGMIKMVDEKVPAPTRSDDQILPFVAWVPIKKSNFVLDLHKKQKNLIFQISVDILQTTNFFRAFTASASRDETRFVLDANLLRDPLEITPIDQAHQFVSPPSGDIIMDFVNQLGYTEVIYFLSRMAVNNLYQPWRAILSMINQCLTGKTSGHDRLRYPLKPVKEESAKSTPPQQAGKGKITKVHKVKSPFQLVDEPDEEPSQSEHEPKLEHQGKGDEDDMERAIQMSDASENTNSEGDTEILQIDEEQGNDVHKQVNLEEKTDELDQGQVGSDPELAARVTSLEKKLSNLEQKNKTLDNTSRNLGSRVFTLELRDLPYKINEVVHESVREAIRVALQAPLQDCFRELPEADMKEILHQRMFKTGTYKSLPEHVALYEALEASMEWANMDKLLTKKDKSRKRQRNDQDPPPPPPYSKLSKRRRHDTGASGSS</sequence>
<dbReference type="InterPro" id="IPR036397">
    <property type="entry name" value="RNaseH_sf"/>
</dbReference>
<evidence type="ECO:0000256" key="7">
    <source>
        <dbReference type="ARBA" id="ARBA00022918"/>
    </source>
</evidence>
<feature type="region of interest" description="Disordered" evidence="11">
    <location>
        <begin position="828"/>
        <end position="853"/>
    </location>
</feature>
<dbReference type="GO" id="GO:0015074">
    <property type="term" value="P:DNA integration"/>
    <property type="evidence" value="ECO:0007669"/>
    <property type="project" value="UniProtKB-KW"/>
</dbReference>
<feature type="compositionally biased region" description="Polar residues" evidence="11">
    <location>
        <begin position="443"/>
        <end position="458"/>
    </location>
</feature>
<feature type="region of interest" description="Disordered" evidence="11">
    <location>
        <begin position="1098"/>
        <end position="1156"/>
    </location>
</feature>
<feature type="domain" description="Integrase catalytic" evidence="12">
    <location>
        <begin position="613"/>
        <end position="690"/>
    </location>
</feature>
<name>A0A699GP79_TANCI</name>
<evidence type="ECO:0000256" key="9">
    <source>
        <dbReference type="ARBA" id="ARBA00023172"/>
    </source>
</evidence>
<dbReference type="Pfam" id="PF25597">
    <property type="entry name" value="SH3_retrovirus"/>
    <property type="match status" value="1"/>
</dbReference>
<evidence type="ECO:0000259" key="12">
    <source>
        <dbReference type="PROSITE" id="PS50994"/>
    </source>
</evidence>
<evidence type="ECO:0000256" key="10">
    <source>
        <dbReference type="SAM" id="Coils"/>
    </source>
</evidence>
<dbReference type="PANTHER" id="PTHR42648:SF11">
    <property type="entry name" value="TRANSPOSON TY4-P GAG-POL POLYPROTEIN"/>
    <property type="match status" value="1"/>
</dbReference>
<keyword evidence="9" id="KW-0233">DNA recombination</keyword>
<keyword evidence="8" id="KW-0239">DNA-directed DNA polymerase</keyword>
<evidence type="ECO:0000313" key="13">
    <source>
        <dbReference type="EMBL" id="GEV61943.1"/>
    </source>
</evidence>
<evidence type="ECO:0000256" key="2">
    <source>
        <dbReference type="ARBA" id="ARBA00022723"/>
    </source>
</evidence>
<dbReference type="GO" id="GO:0003964">
    <property type="term" value="F:RNA-directed DNA polymerase activity"/>
    <property type="evidence" value="ECO:0007669"/>
    <property type="project" value="UniProtKB-KW"/>
</dbReference>
<protein>
    <recommendedName>
        <fullName evidence="12">Integrase catalytic domain-containing protein</fullName>
    </recommendedName>
</protein>
<feature type="compositionally biased region" description="Basic and acidic residues" evidence="11">
    <location>
        <begin position="1139"/>
        <end position="1152"/>
    </location>
</feature>
<reference evidence="13" key="1">
    <citation type="journal article" date="2019" name="Sci. Rep.">
        <title>Draft genome of Tanacetum cinerariifolium, the natural source of mosquito coil.</title>
        <authorList>
            <person name="Yamashiro T."/>
            <person name="Shiraishi A."/>
            <person name="Satake H."/>
            <person name="Nakayama K."/>
        </authorList>
    </citation>
    <scope>NUCLEOTIDE SEQUENCE</scope>
</reference>
<proteinExistence type="predicted"/>
<dbReference type="GO" id="GO:0006310">
    <property type="term" value="P:DNA recombination"/>
    <property type="evidence" value="ECO:0007669"/>
    <property type="project" value="UniProtKB-KW"/>
</dbReference>
<keyword evidence="1" id="KW-0540">Nuclease</keyword>
<keyword evidence="8" id="KW-0548">Nucleotidyltransferase</keyword>
<keyword evidence="2" id="KW-0479">Metal-binding</keyword>
<evidence type="ECO:0000256" key="5">
    <source>
        <dbReference type="ARBA" id="ARBA00022842"/>
    </source>
</evidence>
<dbReference type="SUPFAM" id="SSF53098">
    <property type="entry name" value="Ribonuclease H-like"/>
    <property type="match status" value="1"/>
</dbReference>
<comment type="caution">
    <text evidence="13">The sequence shown here is derived from an EMBL/GenBank/DDBJ whole genome shotgun (WGS) entry which is preliminary data.</text>
</comment>
<keyword evidence="3" id="KW-0255">Endonuclease</keyword>
<dbReference type="EMBL" id="BKCJ010028931">
    <property type="protein sequence ID" value="GEV61943.1"/>
    <property type="molecule type" value="Genomic_DNA"/>
</dbReference>
<dbReference type="InterPro" id="IPR057670">
    <property type="entry name" value="SH3_retrovirus"/>
</dbReference>
<dbReference type="PANTHER" id="PTHR42648">
    <property type="entry name" value="TRANSPOSASE, PUTATIVE-RELATED"/>
    <property type="match status" value="1"/>
</dbReference>
<dbReference type="GO" id="GO:0016787">
    <property type="term" value="F:hydrolase activity"/>
    <property type="evidence" value="ECO:0007669"/>
    <property type="project" value="UniProtKB-KW"/>
</dbReference>
<evidence type="ECO:0000256" key="11">
    <source>
        <dbReference type="SAM" id="MobiDB-lite"/>
    </source>
</evidence>
<feature type="region of interest" description="Disordered" evidence="11">
    <location>
        <begin position="1328"/>
        <end position="1368"/>
    </location>
</feature>
<evidence type="ECO:0000256" key="4">
    <source>
        <dbReference type="ARBA" id="ARBA00022801"/>
    </source>
</evidence>
<feature type="region of interest" description="Disordered" evidence="11">
    <location>
        <begin position="431"/>
        <end position="463"/>
    </location>
</feature>
<evidence type="ECO:0000256" key="3">
    <source>
        <dbReference type="ARBA" id="ARBA00022759"/>
    </source>
</evidence>
<gene>
    <name evidence="13" type="ORF">Tci_133920</name>
</gene>
<dbReference type="InterPro" id="IPR001584">
    <property type="entry name" value="Integrase_cat-core"/>
</dbReference>
<dbReference type="GO" id="GO:0004519">
    <property type="term" value="F:endonuclease activity"/>
    <property type="evidence" value="ECO:0007669"/>
    <property type="project" value="UniProtKB-KW"/>
</dbReference>
<dbReference type="GO" id="GO:0003887">
    <property type="term" value="F:DNA-directed DNA polymerase activity"/>
    <property type="evidence" value="ECO:0007669"/>
    <property type="project" value="UniProtKB-KW"/>
</dbReference>
<keyword evidence="4" id="KW-0378">Hydrolase</keyword>
<feature type="coiled-coil region" evidence="10">
    <location>
        <begin position="1217"/>
        <end position="1244"/>
    </location>
</feature>
<dbReference type="GO" id="GO:0003676">
    <property type="term" value="F:nucleic acid binding"/>
    <property type="evidence" value="ECO:0007669"/>
    <property type="project" value="InterPro"/>
</dbReference>
<organism evidence="13">
    <name type="scientific">Tanacetum cinerariifolium</name>
    <name type="common">Dalmatian daisy</name>
    <name type="synonym">Chrysanthemum cinerariifolium</name>
    <dbReference type="NCBI Taxonomy" id="118510"/>
    <lineage>
        <taxon>Eukaryota</taxon>
        <taxon>Viridiplantae</taxon>
        <taxon>Streptophyta</taxon>
        <taxon>Embryophyta</taxon>
        <taxon>Tracheophyta</taxon>
        <taxon>Spermatophyta</taxon>
        <taxon>Magnoliopsida</taxon>
        <taxon>eudicotyledons</taxon>
        <taxon>Gunneridae</taxon>
        <taxon>Pentapetalae</taxon>
        <taxon>asterids</taxon>
        <taxon>campanulids</taxon>
        <taxon>Asterales</taxon>
        <taxon>Asteraceae</taxon>
        <taxon>Asteroideae</taxon>
        <taxon>Anthemideae</taxon>
        <taxon>Anthemidinae</taxon>
        <taxon>Tanacetum</taxon>
    </lineage>
</organism>
<keyword evidence="6" id="KW-0229">DNA integration</keyword>